<dbReference type="AlphaFoldDB" id="A0A1B1UK49"/>
<name>A0A1B1UK49_9BRAD</name>
<protein>
    <submittedName>
        <fullName evidence="1">Uncharacterized protein</fullName>
    </submittedName>
</protein>
<evidence type="ECO:0000313" key="2">
    <source>
        <dbReference type="Proteomes" id="UP000092839"/>
    </source>
</evidence>
<accession>A0A1B1UK49</accession>
<evidence type="ECO:0000313" key="1">
    <source>
        <dbReference type="EMBL" id="ANW03096.1"/>
    </source>
</evidence>
<dbReference type="Proteomes" id="UP000092839">
    <property type="component" value="Chromosome"/>
</dbReference>
<sequence length="121" mass="13338">MRMAGLPLLAPMREVAGRLAIEAASTGRALGGLQMPSSTTLTPCLHDARQQLYRRKFRALGGKRYQAAPFTRNWNTEPDASIPPAECFIVCSGLHEHRRRLRDVRGLGILARLNKASAECP</sequence>
<dbReference type="KEGG" id="bic:LMTR13_26090"/>
<keyword evidence="2" id="KW-1185">Reference proteome</keyword>
<gene>
    <name evidence="1" type="ORF">LMTR13_26090</name>
</gene>
<organism evidence="1 2">
    <name type="scientific">Bradyrhizobium icense</name>
    <dbReference type="NCBI Taxonomy" id="1274631"/>
    <lineage>
        <taxon>Bacteria</taxon>
        <taxon>Pseudomonadati</taxon>
        <taxon>Pseudomonadota</taxon>
        <taxon>Alphaproteobacteria</taxon>
        <taxon>Hyphomicrobiales</taxon>
        <taxon>Nitrobacteraceae</taxon>
        <taxon>Bradyrhizobium</taxon>
    </lineage>
</organism>
<dbReference type="STRING" id="1274631.LMTR13_26090"/>
<reference evidence="1 2" key="1">
    <citation type="submission" date="2016-07" db="EMBL/GenBank/DDBJ databases">
        <title>Complete genome sequence of Bradyrhizobium icense LMTR 13T, a potential inoculant strain isolated from lima bean (Phaseolus lunatus) in Peru.</title>
        <authorList>
            <person name="Ormeno-Orrillo E."/>
            <person name="Duran D."/>
            <person name="Rogel M.A."/>
            <person name="Rey L."/>
            <person name="Imperial J."/>
            <person name="Ruiz-Argueso T."/>
            <person name="Martinez-Romero E."/>
        </authorList>
    </citation>
    <scope>NUCLEOTIDE SEQUENCE [LARGE SCALE GENOMIC DNA]</scope>
    <source>
        <strain evidence="1 2">LMTR 13</strain>
    </source>
</reference>
<dbReference type="EMBL" id="CP016428">
    <property type="protein sequence ID" value="ANW03096.1"/>
    <property type="molecule type" value="Genomic_DNA"/>
</dbReference>
<proteinExistence type="predicted"/>